<dbReference type="EMBL" id="JAJSON010000026">
    <property type="protein sequence ID" value="MCG9973027.1"/>
    <property type="molecule type" value="Genomic_DNA"/>
</dbReference>
<dbReference type="InterPro" id="IPR029044">
    <property type="entry name" value="Nucleotide-diphossugar_trans"/>
</dbReference>
<dbReference type="Proteomes" id="UP001139344">
    <property type="component" value="Unassembled WGS sequence"/>
</dbReference>
<dbReference type="PANTHER" id="PTHR22916">
    <property type="entry name" value="GLYCOSYLTRANSFERASE"/>
    <property type="match status" value="1"/>
</dbReference>
<keyword evidence="3" id="KW-1185">Reference proteome</keyword>
<sequence length="319" mass="37549">MKEMQDLQVTILLASCNRASYIIETLKSIKNQTYPHWVCYITDDNSTDETPEVVADFIKNDDRFGFYTKPDTYKKGLSGTRNFGLDLARENGAYLIQFFDDDDIMYPEKLELQVKPFRKNRTLNFTVCKYDKIIQMNGDETTTASPELRLHHDHIGDAILTGNFKMNSLSGLWNMDLIDKFRFDERLRYAEEWELFIRIGYEYPDNYEVVDHFLFGYRKHPSTLTMGEDEDYERRKSSSVSRLILVNYLTKNNLHTKKSIIFFTRSFLTYQYNAAIVRTLLAYVENNRDLGTGLIYFIKTGLFLSRLHYKILGKISTWV</sequence>
<dbReference type="AlphaFoldDB" id="A0A9X1UZ10"/>
<evidence type="ECO:0000259" key="1">
    <source>
        <dbReference type="Pfam" id="PF00535"/>
    </source>
</evidence>
<reference evidence="2" key="1">
    <citation type="submission" date="2021-12" db="EMBL/GenBank/DDBJ databases">
        <title>Description of Gramella crocea sp. nov., a new bacterium isolated from activated sludge.</title>
        <authorList>
            <person name="Zhang X."/>
        </authorList>
    </citation>
    <scope>NUCLEOTIDE SEQUENCE</scope>
    <source>
        <strain evidence="2">YB25</strain>
    </source>
</reference>
<gene>
    <name evidence="2" type="ORF">LU635_15355</name>
</gene>
<dbReference type="PANTHER" id="PTHR22916:SF3">
    <property type="entry name" value="UDP-GLCNAC:BETAGAL BETA-1,3-N-ACETYLGLUCOSAMINYLTRANSFERASE-LIKE PROTEIN 1"/>
    <property type="match status" value="1"/>
</dbReference>
<evidence type="ECO:0000313" key="2">
    <source>
        <dbReference type="EMBL" id="MCG9973027.1"/>
    </source>
</evidence>
<comment type="caution">
    <text evidence="2">The sequence shown here is derived from an EMBL/GenBank/DDBJ whole genome shotgun (WGS) entry which is preliminary data.</text>
</comment>
<dbReference type="GO" id="GO:0016758">
    <property type="term" value="F:hexosyltransferase activity"/>
    <property type="evidence" value="ECO:0007669"/>
    <property type="project" value="UniProtKB-ARBA"/>
</dbReference>
<feature type="domain" description="Glycosyltransferase 2-like" evidence="1">
    <location>
        <begin position="11"/>
        <end position="129"/>
    </location>
</feature>
<accession>A0A9X1UZ10</accession>
<dbReference type="SUPFAM" id="SSF53448">
    <property type="entry name" value="Nucleotide-diphospho-sugar transferases"/>
    <property type="match status" value="1"/>
</dbReference>
<organism evidence="2 3">
    <name type="scientific">Christiangramia crocea</name>
    <dbReference type="NCBI Taxonomy" id="2904124"/>
    <lineage>
        <taxon>Bacteria</taxon>
        <taxon>Pseudomonadati</taxon>
        <taxon>Bacteroidota</taxon>
        <taxon>Flavobacteriia</taxon>
        <taxon>Flavobacteriales</taxon>
        <taxon>Flavobacteriaceae</taxon>
        <taxon>Christiangramia</taxon>
    </lineage>
</organism>
<dbReference type="Pfam" id="PF00535">
    <property type="entry name" value="Glycos_transf_2"/>
    <property type="match status" value="1"/>
</dbReference>
<name>A0A9X1UZ10_9FLAO</name>
<proteinExistence type="predicted"/>
<dbReference type="Gene3D" id="3.90.550.10">
    <property type="entry name" value="Spore Coat Polysaccharide Biosynthesis Protein SpsA, Chain A"/>
    <property type="match status" value="1"/>
</dbReference>
<protein>
    <submittedName>
        <fullName evidence="2">Glycosyltransferase family 2 protein</fullName>
    </submittedName>
</protein>
<evidence type="ECO:0000313" key="3">
    <source>
        <dbReference type="Proteomes" id="UP001139344"/>
    </source>
</evidence>
<dbReference type="CDD" id="cd00761">
    <property type="entry name" value="Glyco_tranf_GTA_type"/>
    <property type="match status" value="1"/>
</dbReference>
<dbReference type="InterPro" id="IPR001173">
    <property type="entry name" value="Glyco_trans_2-like"/>
</dbReference>
<dbReference type="RefSeq" id="WP_240100388.1">
    <property type="nucleotide sequence ID" value="NZ_JAJSON010000026.1"/>
</dbReference>